<dbReference type="InterPro" id="IPR048126">
    <property type="entry name" value="Toxin_VasX"/>
</dbReference>
<dbReference type="RefSeq" id="WP_074374042.1">
    <property type="nucleotide sequence ID" value="NZ_AP024907.1"/>
</dbReference>
<evidence type="ECO:0000256" key="2">
    <source>
        <dbReference type="SAM" id="Phobius"/>
    </source>
</evidence>
<feature type="domain" description="Toxin VasX N-terminal region" evidence="3">
    <location>
        <begin position="21"/>
        <end position="176"/>
    </location>
</feature>
<dbReference type="InterPro" id="IPR046864">
    <property type="entry name" value="VasX_N"/>
</dbReference>
<feature type="transmembrane region" description="Helical" evidence="2">
    <location>
        <begin position="850"/>
        <end position="868"/>
    </location>
</feature>
<reference evidence="4 5" key="1">
    <citation type="submission" date="2016-12" db="EMBL/GenBank/DDBJ databases">
        <authorList>
            <person name="Song W.-J."/>
            <person name="Kurnit D.M."/>
        </authorList>
    </citation>
    <scope>NUCLEOTIDE SEQUENCE [LARGE SCALE GENOMIC DNA]</scope>
    <source>
        <strain evidence="4 5">CECT 9026</strain>
    </source>
</reference>
<accession>A0A1N6M7W2</accession>
<dbReference type="Pfam" id="PF20249">
    <property type="entry name" value="VasX_N"/>
    <property type="match status" value="1"/>
</dbReference>
<proteinExistence type="predicted"/>
<feature type="region of interest" description="Disordered" evidence="1">
    <location>
        <begin position="342"/>
        <end position="363"/>
    </location>
</feature>
<dbReference type="EMBL" id="FSSB01000019">
    <property type="protein sequence ID" value="SIO95543.1"/>
    <property type="molecule type" value="Genomic_DNA"/>
</dbReference>
<feature type="transmembrane region" description="Helical" evidence="2">
    <location>
        <begin position="714"/>
        <end position="736"/>
    </location>
</feature>
<dbReference type="CDD" id="cd20708">
    <property type="entry name" value="MIX_IV"/>
    <property type="match status" value="1"/>
</dbReference>
<keyword evidence="2" id="KW-0812">Transmembrane</keyword>
<protein>
    <recommendedName>
        <fullName evidence="3">Toxin VasX N-terminal region domain-containing protein</fullName>
    </recommendedName>
</protein>
<sequence>MSNPNDVQGSRKPMNNPVGECPVKSSVMSIVPVRYALDDLEPVEYHAFLKRQLNPLPKEEHWQGPLKLKEAQYTLRQLRDGWLYVYDETDKTFHEYQVSGSELIKIDWGSNEAESDTDKRGSAGKSQPFLEYPSQNKLYMAFSYHRWSWRVCEHMRSDSSSRHKWMRQVNLKQFCQTMKVPHCSFIDTLSEQVADIYDGEAPSDDLFGETCTPLKKPKQQPDNDFPYALVAEKPATDKGSLLKGMKSPSTAMYVALDDVLADITDLVMGLSYAKVEKEATLGDKENIHKMRMAEIVRQLGRVSVPKDKMDKQIRDDITHVLACEELLNQYLLMSSLAEEDKRRLESPGYDPQEGDMPASGAAEAAEKMKATLKDSYGLTVTPEMHEQWSRAKTYQKDVDWDGMTTYLTEQYHALKGLDEVIAARYDEVLLGINALEDNALSVGIDTQAATDVSYLLDLTGQSLVVLKNSVTDEKRHRQLEKTFSVVSPKNLFALAGYGFSQETRQTIDEQIQTLHKQLLSVGSAGDNLALAAALANWDALIGDGRIQDKSWYLTLVQPVKDSFSALAKAVQTTATHSWRSILDLTRPSYSNPESLIDHLRMLLMGAIVDEKAVLQVNRNYVKEMEALGKQLKPLLKGMSNLTHPETGAIVQVNKYKKIQAEIDRIIVKKQPQLLRVKGDALNEKLQQTLTEYVEKLRGGGSRVGQALKSSVEEVGGLGGLLVGLGVWNTFVVLMNLPEKLKDAETDEERYKTLLEPLYSALYTCQFAYAVSLSPVWKKISANQSLMRTSVNRVLAKKAFSVESQVLVSRFSNLMLTTASLGALASGLEAWDSYNKTSGKDNTLLETAGYWLKFGATLGNTGIFGYQLIVHIASRMGSSVAIGATLAPWMLTGLFWMGMIYLVGVVLINLFHRDDVSLFLYHSVWGKNRAGWSLQEELTQFEQLMYRPVVRLVKIDAPDQRYASIYAPKHQWQVEIDLPPLVNKGDTLGLQMTRTPMSSGVTNMAGSPVLINEQNGQWQRIEKDQRSLLRYSAAAGGSDNDMIALLLQMPLYLWPATQKEAPEASCHLLYSTYGYNEGVMNLQVVDAETNTKSTRSVVVTV</sequence>
<evidence type="ECO:0000313" key="4">
    <source>
        <dbReference type="EMBL" id="SIO95543.1"/>
    </source>
</evidence>
<feature type="transmembrane region" description="Helical" evidence="2">
    <location>
        <begin position="810"/>
        <end position="830"/>
    </location>
</feature>
<dbReference type="AlphaFoldDB" id="A0A1N6M7W2"/>
<name>A0A1N6M7W2_9VIBR</name>
<evidence type="ECO:0000256" key="1">
    <source>
        <dbReference type="SAM" id="MobiDB-lite"/>
    </source>
</evidence>
<dbReference type="NCBIfam" id="NF041559">
    <property type="entry name" value="BTH_I2691_fam"/>
    <property type="match status" value="1"/>
</dbReference>
<feature type="transmembrane region" description="Helical" evidence="2">
    <location>
        <begin position="757"/>
        <end position="776"/>
    </location>
</feature>
<keyword evidence="2" id="KW-0472">Membrane</keyword>
<dbReference type="Proteomes" id="UP000184774">
    <property type="component" value="Unassembled WGS sequence"/>
</dbReference>
<evidence type="ECO:0000313" key="5">
    <source>
        <dbReference type="Proteomes" id="UP000184774"/>
    </source>
</evidence>
<feature type="transmembrane region" description="Helical" evidence="2">
    <location>
        <begin position="888"/>
        <end position="910"/>
    </location>
</feature>
<gene>
    <name evidence="4" type="ORF">VSP9026_03290</name>
</gene>
<evidence type="ECO:0000259" key="3">
    <source>
        <dbReference type="Pfam" id="PF20249"/>
    </source>
</evidence>
<keyword evidence="2" id="KW-1133">Transmembrane helix</keyword>
<organism evidence="4 5">
    <name type="scientific">Vibrio spartinae</name>
    <dbReference type="NCBI Taxonomy" id="1918945"/>
    <lineage>
        <taxon>Bacteria</taxon>
        <taxon>Pseudomonadati</taxon>
        <taxon>Pseudomonadota</taxon>
        <taxon>Gammaproteobacteria</taxon>
        <taxon>Vibrionales</taxon>
        <taxon>Vibrionaceae</taxon>
        <taxon>Vibrio</taxon>
    </lineage>
</organism>
<dbReference type="OrthoDB" id="6339631at2"/>